<accession>B4GPJ4</accession>
<keyword evidence="3" id="KW-1185">Reference proteome</keyword>
<name>B4GPJ4_DROPE</name>
<dbReference type="PhylomeDB" id="B4GPJ4"/>
<dbReference type="AlphaFoldDB" id="B4GPJ4"/>
<feature type="signal peptide" evidence="1">
    <location>
        <begin position="1"/>
        <end position="15"/>
    </location>
</feature>
<evidence type="ECO:0000256" key="1">
    <source>
        <dbReference type="SAM" id="SignalP"/>
    </source>
</evidence>
<keyword evidence="1" id="KW-0732">Signal</keyword>
<proteinExistence type="predicted"/>
<sequence>MACSLLLWLPPLAMAVCCRPTRIRFAVMPSIEERNCNTYGGVPDKRQKTCKAAICNNGQPVAGQWCGIGKCNATGCRCKNGCIKPRSDAVRTFLDKNGHSKFVFVRRAPAIVYN</sequence>
<dbReference type="InterPro" id="IPR025061">
    <property type="entry name" value="Diedel"/>
</dbReference>
<evidence type="ECO:0000313" key="2">
    <source>
        <dbReference type="EMBL" id="EDW39077.1"/>
    </source>
</evidence>
<evidence type="ECO:0000313" key="3">
    <source>
        <dbReference type="Proteomes" id="UP000008744"/>
    </source>
</evidence>
<dbReference type="Gene3D" id="3.30.70.2800">
    <property type="match status" value="1"/>
</dbReference>
<dbReference type="HOGENOM" id="CLU_152773_0_0_1"/>
<dbReference type="EMBL" id="CH479186">
    <property type="protein sequence ID" value="EDW39077.1"/>
    <property type="molecule type" value="Genomic_DNA"/>
</dbReference>
<organism evidence="3">
    <name type="scientific">Drosophila persimilis</name>
    <name type="common">Fruit fly</name>
    <dbReference type="NCBI Taxonomy" id="7234"/>
    <lineage>
        <taxon>Eukaryota</taxon>
        <taxon>Metazoa</taxon>
        <taxon>Ecdysozoa</taxon>
        <taxon>Arthropoda</taxon>
        <taxon>Hexapoda</taxon>
        <taxon>Insecta</taxon>
        <taxon>Pterygota</taxon>
        <taxon>Neoptera</taxon>
        <taxon>Endopterygota</taxon>
        <taxon>Diptera</taxon>
        <taxon>Brachycera</taxon>
        <taxon>Muscomorpha</taxon>
        <taxon>Ephydroidea</taxon>
        <taxon>Drosophilidae</taxon>
        <taxon>Drosophila</taxon>
        <taxon>Sophophora</taxon>
    </lineage>
</organism>
<gene>
    <name evidence="2" type="primary">Dper\GL13594</name>
    <name evidence="2" type="ORF">Dper_GL13594</name>
</gene>
<dbReference type="Proteomes" id="UP000008744">
    <property type="component" value="Unassembled WGS sequence"/>
</dbReference>
<dbReference type="Pfam" id="PF13164">
    <property type="entry name" value="Diedel"/>
    <property type="match status" value="1"/>
</dbReference>
<reference evidence="2 3" key="1">
    <citation type="journal article" date="2007" name="Nature">
        <title>Evolution of genes and genomes on the Drosophila phylogeny.</title>
        <authorList>
            <consortium name="Drosophila 12 Genomes Consortium"/>
            <person name="Clark A.G."/>
            <person name="Eisen M.B."/>
            <person name="Smith D.R."/>
            <person name="Bergman C.M."/>
            <person name="Oliver B."/>
            <person name="Markow T.A."/>
            <person name="Kaufman T.C."/>
            <person name="Kellis M."/>
            <person name="Gelbart W."/>
            <person name="Iyer V.N."/>
            <person name="Pollard D.A."/>
            <person name="Sackton T.B."/>
            <person name="Larracuente A.M."/>
            <person name="Singh N.D."/>
            <person name="Abad J.P."/>
            <person name="Abt D.N."/>
            <person name="Adryan B."/>
            <person name="Aguade M."/>
            <person name="Akashi H."/>
            <person name="Anderson W.W."/>
            <person name="Aquadro C.F."/>
            <person name="Ardell D.H."/>
            <person name="Arguello R."/>
            <person name="Artieri C.G."/>
            <person name="Barbash D.A."/>
            <person name="Barker D."/>
            <person name="Barsanti P."/>
            <person name="Batterham P."/>
            <person name="Batzoglou S."/>
            <person name="Begun D."/>
            <person name="Bhutkar A."/>
            <person name="Blanco E."/>
            <person name="Bosak S.A."/>
            <person name="Bradley R.K."/>
            <person name="Brand A.D."/>
            <person name="Brent M.R."/>
            <person name="Brooks A.N."/>
            <person name="Brown R.H."/>
            <person name="Butlin R.K."/>
            <person name="Caggese C."/>
            <person name="Calvi B.R."/>
            <person name="Bernardo de Carvalho A."/>
            <person name="Caspi A."/>
            <person name="Castrezana S."/>
            <person name="Celniker S.E."/>
            <person name="Chang J.L."/>
            <person name="Chapple C."/>
            <person name="Chatterji S."/>
            <person name="Chinwalla A."/>
            <person name="Civetta A."/>
            <person name="Clifton S.W."/>
            <person name="Comeron J.M."/>
            <person name="Costello J.C."/>
            <person name="Coyne J.A."/>
            <person name="Daub J."/>
            <person name="David R.G."/>
            <person name="Delcher A.L."/>
            <person name="Delehaunty K."/>
            <person name="Do C.B."/>
            <person name="Ebling H."/>
            <person name="Edwards K."/>
            <person name="Eickbush T."/>
            <person name="Evans J.D."/>
            <person name="Filipski A."/>
            <person name="Findeiss S."/>
            <person name="Freyhult E."/>
            <person name="Fulton L."/>
            <person name="Fulton R."/>
            <person name="Garcia A.C."/>
            <person name="Gardiner A."/>
            <person name="Garfield D.A."/>
            <person name="Garvin B.E."/>
            <person name="Gibson G."/>
            <person name="Gilbert D."/>
            <person name="Gnerre S."/>
            <person name="Godfrey J."/>
            <person name="Good R."/>
            <person name="Gotea V."/>
            <person name="Gravely B."/>
            <person name="Greenberg A.J."/>
            <person name="Griffiths-Jones S."/>
            <person name="Gross S."/>
            <person name="Guigo R."/>
            <person name="Gustafson E.A."/>
            <person name="Haerty W."/>
            <person name="Hahn M.W."/>
            <person name="Halligan D.L."/>
            <person name="Halpern A.L."/>
            <person name="Halter G.M."/>
            <person name="Han M.V."/>
            <person name="Heger A."/>
            <person name="Hillier L."/>
            <person name="Hinrichs A.S."/>
            <person name="Holmes I."/>
            <person name="Hoskins R.A."/>
            <person name="Hubisz M.J."/>
            <person name="Hultmark D."/>
            <person name="Huntley M.A."/>
            <person name="Jaffe D.B."/>
            <person name="Jagadeeshan S."/>
            <person name="Jeck W.R."/>
            <person name="Johnson J."/>
            <person name="Jones C.D."/>
            <person name="Jordan W.C."/>
            <person name="Karpen G.H."/>
            <person name="Kataoka E."/>
            <person name="Keightley P.D."/>
            <person name="Kheradpour P."/>
            <person name="Kirkness E.F."/>
            <person name="Koerich L.B."/>
            <person name="Kristiansen K."/>
            <person name="Kudrna D."/>
            <person name="Kulathinal R.J."/>
            <person name="Kumar S."/>
            <person name="Kwok R."/>
            <person name="Lander E."/>
            <person name="Langley C.H."/>
            <person name="Lapoint R."/>
            <person name="Lazzaro B.P."/>
            <person name="Lee S.J."/>
            <person name="Levesque L."/>
            <person name="Li R."/>
            <person name="Lin C.F."/>
            <person name="Lin M.F."/>
            <person name="Lindblad-Toh K."/>
            <person name="Llopart A."/>
            <person name="Long M."/>
            <person name="Low L."/>
            <person name="Lozovsky E."/>
            <person name="Lu J."/>
            <person name="Luo M."/>
            <person name="Machado C.A."/>
            <person name="Makalowski W."/>
            <person name="Marzo M."/>
            <person name="Matsuda M."/>
            <person name="Matzkin L."/>
            <person name="McAllister B."/>
            <person name="McBride C.S."/>
            <person name="McKernan B."/>
            <person name="McKernan K."/>
            <person name="Mendez-Lago M."/>
            <person name="Minx P."/>
            <person name="Mollenhauer M.U."/>
            <person name="Montooth K."/>
            <person name="Mount S.M."/>
            <person name="Mu X."/>
            <person name="Myers E."/>
            <person name="Negre B."/>
            <person name="Newfeld S."/>
            <person name="Nielsen R."/>
            <person name="Noor M.A."/>
            <person name="O'Grady P."/>
            <person name="Pachter L."/>
            <person name="Papaceit M."/>
            <person name="Parisi M.J."/>
            <person name="Parisi M."/>
            <person name="Parts L."/>
            <person name="Pedersen J.S."/>
            <person name="Pesole G."/>
            <person name="Phillippy A.M."/>
            <person name="Ponting C.P."/>
            <person name="Pop M."/>
            <person name="Porcelli D."/>
            <person name="Powell J.R."/>
            <person name="Prohaska S."/>
            <person name="Pruitt K."/>
            <person name="Puig M."/>
            <person name="Quesneville H."/>
            <person name="Ram K.R."/>
            <person name="Rand D."/>
            <person name="Rasmussen M.D."/>
            <person name="Reed L.K."/>
            <person name="Reenan R."/>
            <person name="Reily A."/>
            <person name="Remington K.A."/>
            <person name="Rieger T.T."/>
            <person name="Ritchie M.G."/>
            <person name="Robin C."/>
            <person name="Rogers Y.H."/>
            <person name="Rohde C."/>
            <person name="Rozas J."/>
            <person name="Rubenfield M.J."/>
            <person name="Ruiz A."/>
            <person name="Russo S."/>
            <person name="Salzberg S.L."/>
            <person name="Sanchez-Gracia A."/>
            <person name="Saranga D.J."/>
            <person name="Sato H."/>
            <person name="Schaeffer S.W."/>
            <person name="Schatz M.C."/>
            <person name="Schlenke T."/>
            <person name="Schwartz R."/>
            <person name="Segarra C."/>
            <person name="Singh R.S."/>
            <person name="Sirot L."/>
            <person name="Sirota M."/>
            <person name="Sisneros N.B."/>
            <person name="Smith C.D."/>
            <person name="Smith T.F."/>
            <person name="Spieth J."/>
            <person name="Stage D.E."/>
            <person name="Stark A."/>
            <person name="Stephan W."/>
            <person name="Strausberg R.L."/>
            <person name="Strempel S."/>
            <person name="Sturgill D."/>
            <person name="Sutton G."/>
            <person name="Sutton G.G."/>
            <person name="Tao W."/>
            <person name="Teichmann S."/>
            <person name="Tobari Y.N."/>
            <person name="Tomimura Y."/>
            <person name="Tsolas J.M."/>
            <person name="Valente V.L."/>
            <person name="Venter E."/>
            <person name="Venter J.C."/>
            <person name="Vicario S."/>
            <person name="Vieira F.G."/>
            <person name="Vilella A.J."/>
            <person name="Villasante A."/>
            <person name="Walenz B."/>
            <person name="Wang J."/>
            <person name="Wasserman M."/>
            <person name="Watts T."/>
            <person name="Wilson D."/>
            <person name="Wilson R.K."/>
            <person name="Wing R.A."/>
            <person name="Wolfner M.F."/>
            <person name="Wong A."/>
            <person name="Wong G.K."/>
            <person name="Wu C.I."/>
            <person name="Wu G."/>
            <person name="Yamamoto D."/>
            <person name="Yang H.P."/>
            <person name="Yang S.P."/>
            <person name="Yorke J.A."/>
            <person name="Yoshida K."/>
            <person name="Zdobnov E."/>
            <person name="Zhang P."/>
            <person name="Zhang Y."/>
            <person name="Zimin A.V."/>
            <person name="Baldwin J."/>
            <person name="Abdouelleil A."/>
            <person name="Abdulkadir J."/>
            <person name="Abebe A."/>
            <person name="Abera B."/>
            <person name="Abreu J."/>
            <person name="Acer S.C."/>
            <person name="Aftuck L."/>
            <person name="Alexander A."/>
            <person name="An P."/>
            <person name="Anderson E."/>
            <person name="Anderson S."/>
            <person name="Arachi H."/>
            <person name="Azer M."/>
            <person name="Bachantsang P."/>
            <person name="Barry A."/>
            <person name="Bayul T."/>
            <person name="Berlin A."/>
            <person name="Bessette D."/>
            <person name="Bloom T."/>
            <person name="Blye J."/>
            <person name="Boguslavskiy L."/>
            <person name="Bonnet C."/>
            <person name="Boukhgalter B."/>
            <person name="Bourzgui I."/>
            <person name="Brown A."/>
            <person name="Cahill P."/>
            <person name="Channer S."/>
            <person name="Cheshatsang Y."/>
            <person name="Chuda L."/>
            <person name="Citroen M."/>
            <person name="Collymore A."/>
            <person name="Cooke P."/>
            <person name="Costello M."/>
            <person name="D'Aco K."/>
            <person name="Daza R."/>
            <person name="De Haan G."/>
            <person name="DeGray S."/>
            <person name="DeMaso C."/>
            <person name="Dhargay N."/>
            <person name="Dooley K."/>
            <person name="Dooley E."/>
            <person name="Doricent M."/>
            <person name="Dorje P."/>
            <person name="Dorjee K."/>
            <person name="Dupes A."/>
            <person name="Elong R."/>
            <person name="Falk J."/>
            <person name="Farina A."/>
            <person name="Faro S."/>
            <person name="Ferguson D."/>
            <person name="Fisher S."/>
            <person name="Foley C.D."/>
            <person name="Franke A."/>
            <person name="Friedrich D."/>
            <person name="Gadbois L."/>
            <person name="Gearin G."/>
            <person name="Gearin C.R."/>
            <person name="Giannoukos G."/>
            <person name="Goode T."/>
            <person name="Graham J."/>
            <person name="Grandbois E."/>
            <person name="Grewal S."/>
            <person name="Gyaltsen K."/>
            <person name="Hafez N."/>
            <person name="Hagos B."/>
            <person name="Hall J."/>
            <person name="Henson C."/>
            <person name="Hollinger A."/>
            <person name="Honan T."/>
            <person name="Huard M.D."/>
            <person name="Hughes L."/>
            <person name="Hurhula B."/>
            <person name="Husby M.E."/>
            <person name="Kamat A."/>
            <person name="Kanga B."/>
            <person name="Kashin S."/>
            <person name="Khazanovich D."/>
            <person name="Kisner P."/>
            <person name="Lance K."/>
            <person name="Lara M."/>
            <person name="Lee W."/>
            <person name="Lennon N."/>
            <person name="Letendre F."/>
            <person name="LeVine R."/>
            <person name="Lipovsky A."/>
            <person name="Liu X."/>
            <person name="Liu J."/>
            <person name="Liu S."/>
            <person name="Lokyitsang T."/>
            <person name="Lokyitsang Y."/>
            <person name="Lubonja R."/>
            <person name="Lui A."/>
            <person name="MacDonald P."/>
            <person name="Magnisalis V."/>
            <person name="Maru K."/>
            <person name="Matthews C."/>
            <person name="McCusker W."/>
            <person name="McDonough S."/>
            <person name="Mehta T."/>
            <person name="Meldrim J."/>
            <person name="Meneus L."/>
            <person name="Mihai O."/>
            <person name="Mihalev A."/>
            <person name="Mihova T."/>
            <person name="Mittelman R."/>
            <person name="Mlenga V."/>
            <person name="Montmayeur A."/>
            <person name="Mulrain L."/>
            <person name="Navidi A."/>
            <person name="Naylor J."/>
            <person name="Negash T."/>
            <person name="Nguyen T."/>
            <person name="Nguyen N."/>
            <person name="Nicol R."/>
            <person name="Norbu C."/>
            <person name="Norbu N."/>
            <person name="Novod N."/>
            <person name="O'Neill B."/>
            <person name="Osman S."/>
            <person name="Markiewicz E."/>
            <person name="Oyono O.L."/>
            <person name="Patti C."/>
            <person name="Phunkhang P."/>
            <person name="Pierre F."/>
            <person name="Priest M."/>
            <person name="Raghuraman S."/>
            <person name="Rege F."/>
            <person name="Reyes R."/>
            <person name="Rise C."/>
            <person name="Rogov P."/>
            <person name="Ross K."/>
            <person name="Ryan E."/>
            <person name="Settipalli S."/>
            <person name="Shea T."/>
            <person name="Sherpa N."/>
            <person name="Shi L."/>
            <person name="Shih D."/>
            <person name="Sparrow T."/>
            <person name="Spaulding J."/>
            <person name="Stalker J."/>
            <person name="Stange-Thomann N."/>
            <person name="Stavropoulos S."/>
            <person name="Stone C."/>
            <person name="Strader C."/>
            <person name="Tesfaye S."/>
            <person name="Thomson T."/>
            <person name="Thoulutsang Y."/>
            <person name="Thoulutsang D."/>
            <person name="Topham K."/>
            <person name="Topping I."/>
            <person name="Tsamla T."/>
            <person name="Vassiliev H."/>
            <person name="Vo A."/>
            <person name="Wangchuk T."/>
            <person name="Wangdi T."/>
            <person name="Weiand M."/>
            <person name="Wilkinson J."/>
            <person name="Wilson A."/>
            <person name="Yadav S."/>
            <person name="Young G."/>
            <person name="Yu Q."/>
            <person name="Zembek L."/>
            <person name="Zhong D."/>
            <person name="Zimmer A."/>
            <person name="Zwirko Z."/>
            <person name="Jaffe D.B."/>
            <person name="Alvarez P."/>
            <person name="Brockman W."/>
            <person name="Butler J."/>
            <person name="Chin C."/>
            <person name="Gnerre S."/>
            <person name="Grabherr M."/>
            <person name="Kleber M."/>
            <person name="Mauceli E."/>
            <person name="MacCallum I."/>
        </authorList>
    </citation>
    <scope>NUCLEOTIDE SEQUENCE [LARGE SCALE GENOMIC DNA]</scope>
    <source>
        <strain evidence="3">MSH-3 / Tucson 14011-0111.49</strain>
    </source>
</reference>
<protein>
    <submittedName>
        <fullName evidence="2">GL13594</fullName>
    </submittedName>
</protein>
<dbReference type="OMA" id="MSICDDG"/>
<feature type="chain" id="PRO_5013311245" evidence="1">
    <location>
        <begin position="16"/>
        <end position="114"/>
    </location>
</feature>